<dbReference type="EnsemblPlants" id="PGSC0003DMT400033396">
    <property type="protein sequence ID" value="PGSC0003DMT400033396"/>
    <property type="gene ID" value="PGSC0003DMG400012831"/>
</dbReference>
<evidence type="ECO:0000313" key="1">
    <source>
        <dbReference type="EnsemblPlants" id="PGSC0003DMT400033396"/>
    </source>
</evidence>
<accession>M1AZ32</accession>
<sequence>MISKKKVGQCTKLPLCVVWGRARPQGSIVPNLILHFHKKLFPHLKTVTFRSHGSSFTSCAKAPVLTNGITVFQFALVRLG</sequence>
<organism evidence="1 2">
    <name type="scientific">Solanum tuberosum</name>
    <name type="common">Potato</name>
    <dbReference type="NCBI Taxonomy" id="4113"/>
    <lineage>
        <taxon>Eukaryota</taxon>
        <taxon>Viridiplantae</taxon>
        <taxon>Streptophyta</taxon>
        <taxon>Embryophyta</taxon>
        <taxon>Tracheophyta</taxon>
        <taxon>Spermatophyta</taxon>
        <taxon>Magnoliopsida</taxon>
        <taxon>eudicotyledons</taxon>
        <taxon>Gunneridae</taxon>
        <taxon>Pentapetalae</taxon>
        <taxon>asterids</taxon>
        <taxon>lamiids</taxon>
        <taxon>Solanales</taxon>
        <taxon>Solanaceae</taxon>
        <taxon>Solanoideae</taxon>
        <taxon>Solaneae</taxon>
        <taxon>Solanum</taxon>
    </lineage>
</organism>
<reference evidence="1" key="2">
    <citation type="submission" date="2015-06" db="UniProtKB">
        <authorList>
            <consortium name="EnsemblPlants"/>
        </authorList>
    </citation>
    <scope>IDENTIFICATION</scope>
    <source>
        <strain evidence="1">DM1-3 516 R44</strain>
    </source>
</reference>
<reference evidence="2" key="1">
    <citation type="journal article" date="2011" name="Nature">
        <title>Genome sequence and analysis of the tuber crop potato.</title>
        <authorList>
            <consortium name="The Potato Genome Sequencing Consortium"/>
        </authorList>
    </citation>
    <scope>NUCLEOTIDE SEQUENCE [LARGE SCALE GENOMIC DNA]</scope>
    <source>
        <strain evidence="2">cv. DM1-3 516 R44</strain>
    </source>
</reference>
<dbReference type="AlphaFoldDB" id="M1AZ32"/>
<dbReference type="InParanoid" id="M1AZ32"/>
<dbReference type="PaxDb" id="4113-PGSC0003DMT400033396"/>
<dbReference type="HOGENOM" id="CLU_2594449_0_0_1"/>
<protein>
    <submittedName>
        <fullName evidence="1">Uncharacterized protein</fullName>
    </submittedName>
</protein>
<name>M1AZ32_SOLTU</name>
<keyword evidence="2" id="KW-1185">Reference proteome</keyword>
<proteinExistence type="predicted"/>
<dbReference type="Gramene" id="PGSC0003DMT400033396">
    <property type="protein sequence ID" value="PGSC0003DMT400033396"/>
    <property type="gene ID" value="PGSC0003DMG400012831"/>
</dbReference>
<dbReference type="Proteomes" id="UP000011115">
    <property type="component" value="Unassembled WGS sequence"/>
</dbReference>
<evidence type="ECO:0000313" key="2">
    <source>
        <dbReference type="Proteomes" id="UP000011115"/>
    </source>
</evidence>